<dbReference type="GeneTree" id="ENSGT01100000264273"/>
<evidence type="ECO:0000313" key="2">
    <source>
        <dbReference type="Proteomes" id="UP000694387"/>
    </source>
</evidence>
<organism evidence="1 2">
    <name type="scientific">Equus asinus</name>
    <name type="common">Donkey</name>
    <name type="synonym">Equus africanus asinus</name>
    <dbReference type="NCBI Taxonomy" id="9793"/>
    <lineage>
        <taxon>Eukaryota</taxon>
        <taxon>Metazoa</taxon>
        <taxon>Chordata</taxon>
        <taxon>Craniata</taxon>
        <taxon>Vertebrata</taxon>
        <taxon>Euteleostomi</taxon>
        <taxon>Mammalia</taxon>
        <taxon>Eutheria</taxon>
        <taxon>Laurasiatheria</taxon>
        <taxon>Perissodactyla</taxon>
        <taxon>Equidae</taxon>
        <taxon>Equus</taxon>
    </lineage>
</organism>
<dbReference type="Ensembl" id="ENSEAST00005058196.1">
    <property type="protein sequence ID" value="ENSEASP00005036703.1"/>
    <property type="gene ID" value="ENSEASG00005026638.1"/>
</dbReference>
<dbReference type="AlphaFoldDB" id="A0A9L0II20"/>
<accession>A0A9L0II20</accession>
<name>A0A9L0II20_EQUAS</name>
<reference evidence="1" key="2">
    <citation type="submission" date="2025-08" db="UniProtKB">
        <authorList>
            <consortium name="Ensembl"/>
        </authorList>
    </citation>
    <scope>IDENTIFICATION</scope>
</reference>
<reference evidence="1" key="3">
    <citation type="submission" date="2025-09" db="UniProtKB">
        <authorList>
            <consortium name="Ensembl"/>
        </authorList>
    </citation>
    <scope>IDENTIFICATION</scope>
</reference>
<reference evidence="1 2" key="1">
    <citation type="journal article" date="2020" name="Nat. Commun.">
        <title>Donkey genomes provide new insights into domestication and selection for coat color.</title>
        <authorList>
            <person name="Wang"/>
            <person name="C."/>
            <person name="Li"/>
            <person name="H."/>
            <person name="Guo"/>
            <person name="Y."/>
            <person name="Huang"/>
            <person name="J."/>
            <person name="Sun"/>
            <person name="Y."/>
            <person name="Min"/>
            <person name="J."/>
            <person name="Wang"/>
            <person name="J."/>
            <person name="Fang"/>
            <person name="X."/>
            <person name="Zhao"/>
            <person name="Z."/>
            <person name="Wang"/>
            <person name="S."/>
            <person name="Zhang"/>
            <person name="Y."/>
            <person name="Liu"/>
            <person name="Q."/>
            <person name="Jiang"/>
            <person name="Q."/>
            <person name="Wang"/>
            <person name="X."/>
            <person name="Guo"/>
            <person name="Y."/>
            <person name="Yang"/>
            <person name="C."/>
            <person name="Wang"/>
            <person name="Y."/>
            <person name="Tian"/>
            <person name="F."/>
            <person name="Zhuang"/>
            <person name="G."/>
            <person name="Fan"/>
            <person name="Y."/>
            <person name="Gao"/>
            <person name="Q."/>
            <person name="Li"/>
            <person name="Y."/>
            <person name="Ju"/>
            <person name="Z."/>
            <person name="Li"/>
            <person name="J."/>
            <person name="Li"/>
            <person name="R."/>
            <person name="Hou"/>
            <person name="M."/>
            <person name="Yang"/>
            <person name="G."/>
            <person name="Liu"/>
            <person name="G."/>
            <person name="Liu"/>
            <person name="W."/>
            <person name="Guo"/>
            <person name="J."/>
            <person name="Pan"/>
            <person name="S."/>
            <person name="Fan"/>
            <person name="G."/>
            <person name="Zhang"/>
            <person name="W."/>
            <person name="Zhang"/>
            <person name="R."/>
            <person name="Yu"/>
            <person name="J."/>
            <person name="Zhang"/>
            <person name="X."/>
            <person name="Yin"/>
            <person name="Q."/>
            <person name="Ji"/>
            <person name="C."/>
            <person name="Jin"/>
            <person name="Y."/>
            <person name="Yue"/>
            <person name="G."/>
            <person name="Liu"/>
            <person name="M."/>
            <person name="Xu"/>
            <person name="J."/>
            <person name="Liu"/>
            <person name="S."/>
            <person name="Jordana"/>
            <person name="J."/>
            <person name="Noce"/>
            <person name="A."/>
            <person name="Amills"/>
            <person name="M."/>
            <person name="Wu"/>
            <person name="D.D."/>
            <person name="Li"/>
            <person name="S."/>
            <person name="Zhou"/>
            <person name="X. and Zhong"/>
            <person name="J."/>
        </authorList>
    </citation>
    <scope>NUCLEOTIDE SEQUENCE [LARGE SCALE GENOMIC DNA]</scope>
</reference>
<sequence length="193" mass="20335">MTITAAVPRPLCACTSASKSISTVSHTDLGISGVDEPPGITARSSFSGTDISSSTVQGWLTWPEMLNSLVPELRSRPKLANQAPPRRQMVGDTATVSTLATVVGQPNTPVGEMRQETSGSQGVGTGWGSFPGSGVVPGSCSCSRAPLSPLYHSHRPVDPKLQQELHCLVHHPASSSWREPGCLRLAQRLDEGL</sequence>
<proteinExistence type="predicted"/>
<evidence type="ECO:0000313" key="1">
    <source>
        <dbReference type="Ensembl" id="ENSEASP00005036703.1"/>
    </source>
</evidence>
<protein>
    <submittedName>
        <fullName evidence="1">Uncharacterized protein</fullName>
    </submittedName>
</protein>
<keyword evidence="2" id="KW-1185">Reference proteome</keyword>
<dbReference type="Proteomes" id="UP000694387">
    <property type="component" value="Chromosome 29"/>
</dbReference>